<protein>
    <recommendedName>
        <fullName evidence="6">Peptidase M10 metallopeptidase domain-containing protein</fullName>
    </recommendedName>
</protein>
<feature type="region of interest" description="Disordered" evidence="2">
    <location>
        <begin position="261"/>
        <end position="322"/>
    </location>
</feature>
<dbReference type="Gene3D" id="3.40.390.10">
    <property type="entry name" value="Collagenase (Catalytic Domain)"/>
    <property type="match status" value="1"/>
</dbReference>
<evidence type="ECO:0000313" key="5">
    <source>
        <dbReference type="Proteomes" id="UP000601435"/>
    </source>
</evidence>
<organism evidence="4 5">
    <name type="scientific">Symbiodinium necroappetens</name>
    <dbReference type="NCBI Taxonomy" id="1628268"/>
    <lineage>
        <taxon>Eukaryota</taxon>
        <taxon>Sar</taxon>
        <taxon>Alveolata</taxon>
        <taxon>Dinophyceae</taxon>
        <taxon>Suessiales</taxon>
        <taxon>Symbiodiniaceae</taxon>
        <taxon>Symbiodinium</taxon>
    </lineage>
</organism>
<keyword evidence="1" id="KW-0106">Calcium</keyword>
<dbReference type="PROSITE" id="PS00018">
    <property type="entry name" value="EF_HAND_1"/>
    <property type="match status" value="2"/>
</dbReference>
<evidence type="ECO:0000256" key="2">
    <source>
        <dbReference type="SAM" id="MobiDB-lite"/>
    </source>
</evidence>
<dbReference type="SUPFAM" id="SSF47473">
    <property type="entry name" value="EF-hand"/>
    <property type="match status" value="1"/>
</dbReference>
<evidence type="ECO:0000313" key="4">
    <source>
        <dbReference type="EMBL" id="CAE7549753.1"/>
    </source>
</evidence>
<proteinExistence type="predicted"/>
<accession>A0A812TZ61</accession>
<feature type="compositionally biased region" description="Basic and acidic residues" evidence="2">
    <location>
        <begin position="287"/>
        <end position="307"/>
    </location>
</feature>
<feature type="signal peptide" evidence="3">
    <location>
        <begin position="1"/>
        <end position="20"/>
    </location>
</feature>
<evidence type="ECO:0000256" key="1">
    <source>
        <dbReference type="ARBA" id="ARBA00022837"/>
    </source>
</evidence>
<dbReference type="SUPFAM" id="SSF55486">
    <property type="entry name" value="Metalloproteases ('zincins'), catalytic domain"/>
    <property type="match status" value="1"/>
</dbReference>
<dbReference type="OrthoDB" id="186625at2759"/>
<dbReference type="EMBL" id="CAJNJA010025808">
    <property type="protein sequence ID" value="CAE7549753.1"/>
    <property type="molecule type" value="Genomic_DNA"/>
</dbReference>
<dbReference type="InterPro" id="IPR024079">
    <property type="entry name" value="MetalloPept_cat_dom_sf"/>
</dbReference>
<dbReference type="InterPro" id="IPR018247">
    <property type="entry name" value="EF_Hand_1_Ca_BS"/>
</dbReference>
<keyword evidence="3" id="KW-0732">Signal</keyword>
<gene>
    <name evidence="4" type="ORF">SNEC2469_LOCUS15836</name>
</gene>
<feature type="chain" id="PRO_5032794856" description="Peptidase M10 metallopeptidase domain-containing protein" evidence="3">
    <location>
        <begin position="21"/>
        <end position="549"/>
    </location>
</feature>
<dbReference type="InterPro" id="IPR011992">
    <property type="entry name" value="EF-hand-dom_pair"/>
</dbReference>
<name>A0A812TZ61_9DINO</name>
<keyword evidence="5" id="KW-1185">Reference proteome</keyword>
<dbReference type="Proteomes" id="UP000601435">
    <property type="component" value="Unassembled WGS sequence"/>
</dbReference>
<evidence type="ECO:0000256" key="3">
    <source>
        <dbReference type="SAM" id="SignalP"/>
    </source>
</evidence>
<sequence>MHPAKIAAFLSLAIVSSASAEQIVFLNFGTVGDAVEKDDQDICNEDGGTLLTLKKGARVGFRPTDLGFPNNDNRAACIASIVAMIEEDYADLNIDFVTEQPKEGVFTTINVVTGGFPDWNMTIGGTEYHYDVSMNRIQIGDTNTFIDLETKKLVNQAGMPINGPDGMPICLDELDFPSGENILGIAQEIDEGNMNANKGAWVFVGAHDEGTPERNKIQLAHTMSHELGHLLGLEHDDGIKGSIMGELNLSNYGMDKDFTDGLSDTGMGDPAATDARRKLEGTLPEKVNSEPRTRTSKAGDRDSHGTGEEQPPTGDPVEDATNQAKKLRSTMQPHILPRGRWLYIDPIDITPTPSDPPFTDTFLPNGSPAFFDLPLPEPGLLPDLLDAWIEMQIAGLADIDPVNDTKVFIEGIELEGAFDGVDQPLLLPPFPGPAIVSQRLTLFLPDYLDLPQLDAILADGVVQIDIFVGGVTPGISIDNVKLTVTDNFTPSDLPCPGDCDGNGIVDFNDLVTMLFNFGPGTSPECDPDGSGTVDFNDLVTTLFLFGPCE</sequence>
<dbReference type="AlphaFoldDB" id="A0A812TZ61"/>
<comment type="caution">
    <text evidence="4">The sequence shown here is derived from an EMBL/GenBank/DDBJ whole genome shotgun (WGS) entry which is preliminary data.</text>
</comment>
<dbReference type="GO" id="GO:0008237">
    <property type="term" value="F:metallopeptidase activity"/>
    <property type="evidence" value="ECO:0007669"/>
    <property type="project" value="InterPro"/>
</dbReference>
<evidence type="ECO:0008006" key="6">
    <source>
        <dbReference type="Google" id="ProtNLM"/>
    </source>
</evidence>
<reference evidence="4" key="1">
    <citation type="submission" date="2021-02" db="EMBL/GenBank/DDBJ databases">
        <authorList>
            <person name="Dougan E. K."/>
            <person name="Rhodes N."/>
            <person name="Thang M."/>
            <person name="Chan C."/>
        </authorList>
    </citation>
    <scope>NUCLEOTIDE SEQUENCE</scope>
</reference>